<feature type="transmembrane region" description="Helical" evidence="7">
    <location>
        <begin position="29"/>
        <end position="50"/>
    </location>
</feature>
<evidence type="ECO:0000256" key="4">
    <source>
        <dbReference type="ARBA" id="ARBA00022692"/>
    </source>
</evidence>
<protein>
    <submittedName>
        <fullName evidence="9">Carbohydrate ABC transporter membrane protein 2 (CUT1 family)</fullName>
    </submittedName>
</protein>
<dbReference type="InterPro" id="IPR035906">
    <property type="entry name" value="MetI-like_sf"/>
</dbReference>
<proteinExistence type="inferred from homology"/>
<feature type="transmembrane region" description="Helical" evidence="7">
    <location>
        <begin position="129"/>
        <end position="149"/>
    </location>
</feature>
<dbReference type="Proteomes" id="UP000292685">
    <property type="component" value="Unassembled WGS sequence"/>
</dbReference>
<evidence type="ECO:0000259" key="8">
    <source>
        <dbReference type="PROSITE" id="PS50928"/>
    </source>
</evidence>
<keyword evidence="6 7" id="KW-0472">Membrane</keyword>
<dbReference type="PANTHER" id="PTHR43744:SF12">
    <property type="entry name" value="ABC TRANSPORTER PERMEASE PROTEIN MG189-RELATED"/>
    <property type="match status" value="1"/>
</dbReference>
<evidence type="ECO:0000256" key="3">
    <source>
        <dbReference type="ARBA" id="ARBA00022475"/>
    </source>
</evidence>
<feature type="transmembrane region" description="Helical" evidence="7">
    <location>
        <begin position="262"/>
        <end position="282"/>
    </location>
</feature>
<accession>A0A4Q8ACU8</accession>
<organism evidence="9 10">
    <name type="scientific">Zhihengliuella halotolerans</name>
    <dbReference type="NCBI Taxonomy" id="370736"/>
    <lineage>
        <taxon>Bacteria</taxon>
        <taxon>Bacillati</taxon>
        <taxon>Actinomycetota</taxon>
        <taxon>Actinomycetes</taxon>
        <taxon>Micrococcales</taxon>
        <taxon>Micrococcaceae</taxon>
        <taxon>Zhihengliuella</taxon>
    </lineage>
</organism>
<keyword evidence="4 7" id="KW-0812">Transmembrane</keyword>
<dbReference type="Pfam" id="PF00528">
    <property type="entry name" value="BPD_transp_1"/>
    <property type="match status" value="1"/>
</dbReference>
<comment type="caution">
    <text evidence="9">The sequence shown here is derived from an EMBL/GenBank/DDBJ whole genome shotgun (WGS) entry which is preliminary data.</text>
</comment>
<dbReference type="GO" id="GO:0055085">
    <property type="term" value="P:transmembrane transport"/>
    <property type="evidence" value="ECO:0007669"/>
    <property type="project" value="InterPro"/>
</dbReference>
<dbReference type="EMBL" id="SHLA01000001">
    <property type="protein sequence ID" value="RZU62037.1"/>
    <property type="molecule type" value="Genomic_DNA"/>
</dbReference>
<comment type="subcellular location">
    <subcellularLocation>
        <location evidence="1 7">Cell membrane</location>
        <topology evidence="1 7">Multi-pass membrane protein</topology>
    </subcellularLocation>
</comment>
<evidence type="ECO:0000313" key="9">
    <source>
        <dbReference type="EMBL" id="RZU62037.1"/>
    </source>
</evidence>
<feature type="transmembrane region" description="Helical" evidence="7">
    <location>
        <begin position="204"/>
        <end position="227"/>
    </location>
</feature>
<keyword evidence="5 7" id="KW-1133">Transmembrane helix</keyword>
<reference evidence="9 10" key="1">
    <citation type="submission" date="2019-02" db="EMBL/GenBank/DDBJ databases">
        <title>Sequencing the genomes of 1000 actinobacteria strains.</title>
        <authorList>
            <person name="Klenk H.-P."/>
        </authorList>
    </citation>
    <scope>NUCLEOTIDE SEQUENCE [LARGE SCALE GENOMIC DNA]</scope>
    <source>
        <strain evidence="9 10">DSM 17364</strain>
    </source>
</reference>
<dbReference type="Gene3D" id="1.10.3720.10">
    <property type="entry name" value="MetI-like"/>
    <property type="match status" value="1"/>
</dbReference>
<evidence type="ECO:0000256" key="7">
    <source>
        <dbReference type="RuleBase" id="RU363032"/>
    </source>
</evidence>
<evidence type="ECO:0000256" key="6">
    <source>
        <dbReference type="ARBA" id="ARBA00023136"/>
    </source>
</evidence>
<comment type="similarity">
    <text evidence="7">Belongs to the binding-protein-dependent transport system permease family.</text>
</comment>
<name>A0A4Q8ACU8_9MICC</name>
<dbReference type="PROSITE" id="PS50928">
    <property type="entry name" value="ABC_TM1"/>
    <property type="match status" value="1"/>
</dbReference>
<dbReference type="CDD" id="cd06261">
    <property type="entry name" value="TM_PBP2"/>
    <property type="match status" value="1"/>
</dbReference>
<dbReference type="InterPro" id="IPR000515">
    <property type="entry name" value="MetI-like"/>
</dbReference>
<sequence length="298" mass="32737">MSTSSIDSIGTTRKVPTNRSKARLGKDKFNLPLTIVLAVCTLAVLVPLFVTVSMAFKTGAQAVEGKAFSLPSPLSIEGFIEAWRMTNFPVTFMTSVFVSAIAVAGAVLISSMAAYAIHANWERKFFKFAFFYVLAAMFLPFPVLALSQIKLSGFVGLDTPLGVGILHIMFMLGFNVLLLTTFLRGMPHELEEAARIDGATTWQTFWKVIFPVLSPMAATVGIFAFLFSWNDFMMPSMIISDPAMQTLPVVNQLFQSQFSSNYHISFASYLMAMAPAIIVFIFTQRWVLSGVTQGAVKS</sequence>
<evidence type="ECO:0000313" key="10">
    <source>
        <dbReference type="Proteomes" id="UP000292685"/>
    </source>
</evidence>
<evidence type="ECO:0000256" key="5">
    <source>
        <dbReference type="ARBA" id="ARBA00022989"/>
    </source>
</evidence>
<gene>
    <name evidence="9" type="ORF">EV380_1624</name>
</gene>
<keyword evidence="10" id="KW-1185">Reference proteome</keyword>
<keyword evidence="3" id="KW-1003">Cell membrane</keyword>
<evidence type="ECO:0000256" key="1">
    <source>
        <dbReference type="ARBA" id="ARBA00004651"/>
    </source>
</evidence>
<feature type="transmembrane region" description="Helical" evidence="7">
    <location>
        <begin position="92"/>
        <end position="117"/>
    </location>
</feature>
<feature type="domain" description="ABC transmembrane type-1" evidence="8">
    <location>
        <begin position="92"/>
        <end position="283"/>
    </location>
</feature>
<evidence type="ECO:0000256" key="2">
    <source>
        <dbReference type="ARBA" id="ARBA00022448"/>
    </source>
</evidence>
<dbReference type="OrthoDB" id="9794684at2"/>
<keyword evidence="2 7" id="KW-0813">Transport</keyword>
<feature type="transmembrane region" description="Helical" evidence="7">
    <location>
        <begin position="161"/>
        <end position="183"/>
    </location>
</feature>
<dbReference type="PANTHER" id="PTHR43744">
    <property type="entry name" value="ABC TRANSPORTER PERMEASE PROTEIN MG189-RELATED-RELATED"/>
    <property type="match status" value="1"/>
</dbReference>
<dbReference type="GO" id="GO:0005886">
    <property type="term" value="C:plasma membrane"/>
    <property type="evidence" value="ECO:0007669"/>
    <property type="project" value="UniProtKB-SubCell"/>
</dbReference>
<dbReference type="RefSeq" id="WP_102159128.1">
    <property type="nucleotide sequence ID" value="NZ_PGGT01000033.1"/>
</dbReference>
<dbReference type="AlphaFoldDB" id="A0A4Q8ACU8"/>
<dbReference type="SUPFAM" id="SSF161098">
    <property type="entry name" value="MetI-like"/>
    <property type="match status" value="1"/>
</dbReference>